<evidence type="ECO:0000259" key="4">
    <source>
        <dbReference type="Pfam" id="PF14257"/>
    </source>
</evidence>
<dbReference type="EMBL" id="CADCVR010000098">
    <property type="protein sequence ID" value="CAA9519274.1"/>
    <property type="molecule type" value="Genomic_DNA"/>
</dbReference>
<keyword evidence="3" id="KW-0472">Membrane</keyword>
<evidence type="ECO:0000256" key="1">
    <source>
        <dbReference type="SAM" id="Coils"/>
    </source>
</evidence>
<keyword evidence="3" id="KW-1133">Transmembrane helix</keyword>
<feature type="compositionally biased region" description="Low complexity" evidence="2">
    <location>
        <begin position="116"/>
        <end position="162"/>
    </location>
</feature>
<feature type="region of interest" description="Disordered" evidence="2">
    <location>
        <begin position="105"/>
        <end position="181"/>
    </location>
</feature>
<accession>A0A6J4TBS7</accession>
<feature type="domain" description="DUF4349" evidence="4">
    <location>
        <begin position="201"/>
        <end position="410"/>
    </location>
</feature>
<keyword evidence="3" id="KW-0812">Transmembrane</keyword>
<organism evidence="5">
    <name type="scientific">uncultured Solirubrobacteraceae bacterium</name>
    <dbReference type="NCBI Taxonomy" id="1162706"/>
    <lineage>
        <taxon>Bacteria</taxon>
        <taxon>Bacillati</taxon>
        <taxon>Actinomycetota</taxon>
        <taxon>Thermoleophilia</taxon>
        <taxon>Solirubrobacterales</taxon>
        <taxon>Solirubrobacteraceae</taxon>
        <taxon>environmental samples</taxon>
    </lineage>
</organism>
<dbReference type="Pfam" id="PF14257">
    <property type="entry name" value="DUF4349"/>
    <property type="match status" value="1"/>
</dbReference>
<proteinExistence type="predicted"/>
<evidence type="ECO:0000313" key="5">
    <source>
        <dbReference type="EMBL" id="CAA9519274.1"/>
    </source>
</evidence>
<gene>
    <name evidence="5" type="ORF">AVDCRST_MAG53-3192</name>
</gene>
<feature type="transmembrane region" description="Helical" evidence="3">
    <location>
        <begin position="79"/>
        <end position="102"/>
    </location>
</feature>
<feature type="coiled-coil region" evidence="1">
    <location>
        <begin position="318"/>
        <end position="345"/>
    </location>
</feature>
<keyword evidence="1" id="KW-0175">Coiled coil</keyword>
<protein>
    <recommendedName>
        <fullName evidence="4">DUF4349 domain-containing protein</fullName>
    </recommendedName>
</protein>
<name>A0A6J4TBS7_9ACTN</name>
<feature type="compositionally biased region" description="Pro residues" evidence="2">
    <location>
        <begin position="163"/>
        <end position="173"/>
    </location>
</feature>
<dbReference type="AlphaFoldDB" id="A0A6J4TBS7"/>
<reference evidence="5" key="1">
    <citation type="submission" date="2020-02" db="EMBL/GenBank/DDBJ databases">
        <authorList>
            <person name="Meier V. D."/>
        </authorList>
    </citation>
    <scope>NUCLEOTIDE SEQUENCE</scope>
    <source>
        <strain evidence="5">AVDCRST_MAG53</strain>
    </source>
</reference>
<sequence length="426" mass="42612">MNRHHDPTDRLDPAAVADLAELEAALAGEATDARWAALVVAVRDEAPAPATGFARALDDRVAAGFPRARPAWLRLPARAMLPALAVACSLLVGGVVVGTGALDGTGSTPDQTGGDAAMSAPSSGEASSGASGGAASSAETAPAPPTAGAASQRDLAGRGPAPAAVPPAAPGSPPLGSAPGPVAREVERTATLGGAPGPVARKVERTATLGLTTDAKGLQDAANGLVRATQDLGGVVASSQVDSTPSGGDATFVLRIPTARVDDALKRFAELAGVARLSEGAQDITGSFVSAQDRLSDARAERKALLAALGKASTPRSIASLRARIRGNRTEIARLEGDLRGLRRRADFTRVDVSVRARGAAEDPDAGSAWGPGDAARDALRVLEVLAGVALVAGAVLLPLALLGWGAALAGRGLRRRRREAALGGG</sequence>
<evidence type="ECO:0000256" key="2">
    <source>
        <dbReference type="SAM" id="MobiDB-lite"/>
    </source>
</evidence>
<dbReference type="InterPro" id="IPR025645">
    <property type="entry name" value="DUF4349"/>
</dbReference>
<evidence type="ECO:0000256" key="3">
    <source>
        <dbReference type="SAM" id="Phobius"/>
    </source>
</evidence>
<feature type="transmembrane region" description="Helical" evidence="3">
    <location>
        <begin position="385"/>
        <end position="410"/>
    </location>
</feature>